<dbReference type="PRINTS" id="PR00260">
    <property type="entry name" value="CHEMTRNSDUCR"/>
</dbReference>
<gene>
    <name evidence="7" type="ORF">RJ40_08040</name>
</gene>
<dbReference type="GO" id="GO:0004888">
    <property type="term" value="F:transmembrane signaling receptor activity"/>
    <property type="evidence" value="ECO:0007669"/>
    <property type="project" value="InterPro"/>
</dbReference>
<feature type="domain" description="HAMP" evidence="6">
    <location>
        <begin position="192"/>
        <end position="245"/>
    </location>
</feature>
<dbReference type="Pfam" id="PF08448">
    <property type="entry name" value="PAS_4"/>
    <property type="match status" value="1"/>
</dbReference>
<proteinExistence type="inferred from homology"/>
<name>A0A8A3S715_9EURY</name>
<dbReference type="CDD" id="cd11386">
    <property type="entry name" value="MCP_signal"/>
    <property type="match status" value="1"/>
</dbReference>
<dbReference type="Gene3D" id="1.10.287.950">
    <property type="entry name" value="Methyl-accepting chemotaxis protein"/>
    <property type="match status" value="1"/>
</dbReference>
<dbReference type="InterPro" id="IPR035965">
    <property type="entry name" value="PAS-like_dom_sf"/>
</dbReference>
<dbReference type="Gene3D" id="1.20.120.1530">
    <property type="match status" value="2"/>
</dbReference>
<keyword evidence="8" id="KW-1185">Reference proteome</keyword>
<dbReference type="InterPro" id="IPR004089">
    <property type="entry name" value="MCPsignal_dom"/>
</dbReference>
<dbReference type="Gene3D" id="3.30.450.20">
    <property type="entry name" value="PAS domain"/>
    <property type="match status" value="1"/>
</dbReference>
<dbReference type="SUPFAM" id="SSF55785">
    <property type="entry name" value="PYP-like sensor domain (PAS domain)"/>
    <property type="match status" value="1"/>
</dbReference>
<comment type="similarity">
    <text evidence="2">Belongs to the methyl-accepting chemotaxis (MCP) protein family.</text>
</comment>
<dbReference type="SMART" id="SM00304">
    <property type="entry name" value="HAMP"/>
    <property type="match status" value="3"/>
</dbReference>
<dbReference type="SUPFAM" id="SSF58104">
    <property type="entry name" value="Methyl-accepting chemotaxis protein (MCP) signaling domain"/>
    <property type="match status" value="1"/>
</dbReference>
<dbReference type="GO" id="GO:0006935">
    <property type="term" value="P:chemotaxis"/>
    <property type="evidence" value="ECO:0007669"/>
    <property type="project" value="InterPro"/>
</dbReference>
<evidence type="ECO:0000259" key="5">
    <source>
        <dbReference type="PROSITE" id="PS50112"/>
    </source>
</evidence>
<evidence type="ECO:0000256" key="3">
    <source>
        <dbReference type="PROSITE-ProRule" id="PRU00284"/>
    </source>
</evidence>
<reference evidence="7" key="2">
    <citation type="submission" date="2019-02" db="EMBL/GenBank/DDBJ databases">
        <authorList>
            <person name="Chen S.-C."/>
            <person name="Chien H.-H."/>
            <person name="Lai M.-C."/>
        </authorList>
    </citation>
    <scope>NUCLEOTIDE SEQUENCE</scope>
    <source>
        <strain evidence="7">N2F9704</strain>
    </source>
</reference>
<dbReference type="Proteomes" id="UP001042704">
    <property type="component" value="Chromosome"/>
</dbReference>
<dbReference type="InterPro" id="IPR003660">
    <property type="entry name" value="HAMP_dom"/>
</dbReference>
<dbReference type="PROSITE" id="PS50112">
    <property type="entry name" value="PAS"/>
    <property type="match status" value="1"/>
</dbReference>
<dbReference type="InterPro" id="IPR000014">
    <property type="entry name" value="PAS"/>
</dbReference>
<accession>A0A8A3S715</accession>
<dbReference type="NCBIfam" id="TIGR00229">
    <property type="entry name" value="sensory_box"/>
    <property type="match status" value="1"/>
</dbReference>
<evidence type="ECO:0000313" key="8">
    <source>
        <dbReference type="Proteomes" id="UP001042704"/>
    </source>
</evidence>
<dbReference type="Pfam" id="PF00015">
    <property type="entry name" value="MCPsignal"/>
    <property type="match status" value="1"/>
</dbReference>
<keyword evidence="1 3" id="KW-0807">Transducer</keyword>
<dbReference type="Pfam" id="PF18947">
    <property type="entry name" value="HAMP_2"/>
    <property type="match status" value="2"/>
</dbReference>
<dbReference type="InterPro" id="IPR004090">
    <property type="entry name" value="Chemotax_Me-accpt_rcpt"/>
</dbReference>
<feature type="domain" description="Methyl-accepting transducer" evidence="4">
    <location>
        <begin position="445"/>
        <end position="681"/>
    </location>
</feature>
<reference evidence="7" key="1">
    <citation type="journal article" date="2001" name="Int. J. Syst. Evol. Microbiol.">
        <title>Methanofollis aquaemaris sp. nov., a methanogen isolated from an aquaculture fish pond.</title>
        <authorList>
            <person name="Lai M.C."/>
            <person name="Chen S.C."/>
        </authorList>
    </citation>
    <scope>NUCLEOTIDE SEQUENCE</scope>
    <source>
        <strain evidence="7">N2F9704</strain>
    </source>
</reference>
<dbReference type="AlphaFoldDB" id="A0A8A3S715"/>
<dbReference type="CDD" id="cd00130">
    <property type="entry name" value="PAS"/>
    <property type="match status" value="1"/>
</dbReference>
<organism evidence="7 8">
    <name type="scientific">Methanofollis aquaemaris</name>
    <dbReference type="NCBI Taxonomy" id="126734"/>
    <lineage>
        <taxon>Archaea</taxon>
        <taxon>Methanobacteriati</taxon>
        <taxon>Methanobacteriota</taxon>
        <taxon>Stenosarchaea group</taxon>
        <taxon>Methanomicrobia</taxon>
        <taxon>Methanomicrobiales</taxon>
        <taxon>Methanomicrobiaceae</taxon>
        <taxon>Methanofollis</taxon>
    </lineage>
</organism>
<evidence type="ECO:0000256" key="1">
    <source>
        <dbReference type="ARBA" id="ARBA00023224"/>
    </source>
</evidence>
<dbReference type="KEGG" id="maqe:RJ40_08040"/>
<evidence type="ECO:0000259" key="4">
    <source>
        <dbReference type="PROSITE" id="PS50111"/>
    </source>
</evidence>
<feature type="domain" description="HAMP" evidence="6">
    <location>
        <begin position="248"/>
        <end position="289"/>
    </location>
</feature>
<dbReference type="PANTHER" id="PTHR32089:SF112">
    <property type="entry name" value="LYSOZYME-LIKE PROTEIN-RELATED"/>
    <property type="match status" value="1"/>
</dbReference>
<dbReference type="PANTHER" id="PTHR32089">
    <property type="entry name" value="METHYL-ACCEPTING CHEMOTAXIS PROTEIN MCPB"/>
    <property type="match status" value="1"/>
</dbReference>
<sequence length="731" mass="79219">MTAETTTTSRGIRMKAKDTEFKENVSEDIKPEEELNRSEMVLEGIDLIPLPLHVIDRDYRILFINQAAAAALGMKESECLGKHCYDLYNADICKSRNCPGRVAMETGKTNSIDILYDDGRWENCTSVAHHDENGRIIGAVEYFPDITAQKQTVQDLLHVGEEARNGNLSTRASLDAEGDFLEIAKSVNTLLEAVIVPIQRAAQDVELIGKGIIPERVDASTYKGEFKQLAESFNNCTDGLEALKEGYDVLQRMAQNDYTRKVEGNYQGGFAKIAEAINGVQSSLLRIQAGVITFGVGNLEQLDDLKRAGRKSENDQMIPAFIATAEHLRALVDDAEMLAEVGRRGELSKRADASKHQGEYANVIEGMNRLMDVVVAPINEAMRVSGCFAKGDYTTRFSEDISVAGDFQKFKQSLNDLGTKSAAMVGQIQQAVEQVEAGVSDASRGSGEISKAAEQVAITSQRCADLNRDLLIRMEEISHRIGDLSASNEEMASTSQEVLGRAENVAKMGSDAQGLGKEANEKIAVVDEIATESVTDITQLNEEMHEINKIVKLITDISNQTNLLALNAAIEAARAGEHGRGFAVVAGEVRNLAGESKKATNDIETLITSIQAKSEKTATAIKSANNEITASVESVNNAILALNKIVEGAVAVTHDMSEMAKAIEDQANTSNAVVHTVDEGTRLTQETQKEVSDLAALAEEASASTEEIESVTNELGSMAHGLKETMAQFRV</sequence>
<dbReference type="GO" id="GO:0007165">
    <property type="term" value="P:signal transduction"/>
    <property type="evidence" value="ECO:0007669"/>
    <property type="project" value="UniProtKB-KW"/>
</dbReference>
<evidence type="ECO:0000256" key="2">
    <source>
        <dbReference type="ARBA" id="ARBA00029447"/>
    </source>
</evidence>
<dbReference type="PROSITE" id="PS50111">
    <property type="entry name" value="CHEMOTAXIS_TRANSDUC_2"/>
    <property type="match status" value="1"/>
</dbReference>
<dbReference type="GO" id="GO:0016020">
    <property type="term" value="C:membrane"/>
    <property type="evidence" value="ECO:0007669"/>
    <property type="project" value="InterPro"/>
</dbReference>
<evidence type="ECO:0000313" key="7">
    <source>
        <dbReference type="EMBL" id="QSZ67460.1"/>
    </source>
</evidence>
<feature type="domain" description="PAS" evidence="5">
    <location>
        <begin position="37"/>
        <end position="91"/>
    </location>
</feature>
<evidence type="ECO:0000259" key="6">
    <source>
        <dbReference type="PROSITE" id="PS50885"/>
    </source>
</evidence>
<protein>
    <submittedName>
        <fullName evidence="7">PAS domain-containing protein</fullName>
    </submittedName>
</protein>
<dbReference type="EMBL" id="CP036172">
    <property type="protein sequence ID" value="QSZ67460.1"/>
    <property type="molecule type" value="Genomic_DNA"/>
</dbReference>
<dbReference type="PROSITE" id="PS50885">
    <property type="entry name" value="HAMP"/>
    <property type="match status" value="2"/>
</dbReference>
<dbReference type="InterPro" id="IPR013656">
    <property type="entry name" value="PAS_4"/>
</dbReference>
<dbReference type="SMART" id="SM00283">
    <property type="entry name" value="MA"/>
    <property type="match status" value="1"/>
</dbReference>